<accession>A0A1B2E1A1</accession>
<evidence type="ECO:0000256" key="3">
    <source>
        <dbReference type="ARBA" id="ARBA00023136"/>
    </source>
</evidence>
<name>A0A1B2E1A1_9BACL</name>
<evidence type="ECO:0000313" key="8">
    <source>
        <dbReference type="EMBL" id="ANY73735.1"/>
    </source>
</evidence>
<reference evidence="8" key="1">
    <citation type="submission" date="2016-08" db="EMBL/GenBank/DDBJ databases">
        <title>Complete Genome Seqeunce of Paenibacillus sp. nov. IHBB 9852 from high altitute lake of Indian trans-Himalayas.</title>
        <authorList>
            <person name="Kiran S."/>
            <person name="Swarnkar M.K."/>
            <person name="Rana A."/>
            <person name="Tewari R."/>
            <person name="Gulati A."/>
        </authorList>
    </citation>
    <scope>NUCLEOTIDE SEQUENCE [LARGE SCALE GENOMIC DNA]</scope>
    <source>
        <strain evidence="8">IHBB 9852</strain>
    </source>
</reference>
<evidence type="ECO:0000256" key="5">
    <source>
        <dbReference type="ARBA" id="ARBA00023288"/>
    </source>
</evidence>
<feature type="compositionally biased region" description="Low complexity" evidence="6">
    <location>
        <begin position="28"/>
        <end position="43"/>
    </location>
</feature>
<evidence type="ECO:0000256" key="7">
    <source>
        <dbReference type="SAM" id="SignalP"/>
    </source>
</evidence>
<protein>
    <submittedName>
        <fullName evidence="8">ABC transporter substrate-binding protein</fullName>
    </submittedName>
</protein>
<keyword evidence="4" id="KW-0564">Palmitate</keyword>
<organism evidence="8">
    <name type="scientific">Paenibacillus ihbetae</name>
    <dbReference type="NCBI Taxonomy" id="1870820"/>
    <lineage>
        <taxon>Bacteria</taxon>
        <taxon>Bacillati</taxon>
        <taxon>Bacillota</taxon>
        <taxon>Bacilli</taxon>
        <taxon>Bacillales</taxon>
        <taxon>Paenibacillaceae</taxon>
        <taxon>Paenibacillus</taxon>
    </lineage>
</organism>
<evidence type="ECO:0000256" key="6">
    <source>
        <dbReference type="SAM" id="MobiDB-lite"/>
    </source>
</evidence>
<dbReference type="EMBL" id="CP016809">
    <property type="protein sequence ID" value="ANY73735.1"/>
    <property type="molecule type" value="Genomic_DNA"/>
</dbReference>
<keyword evidence="2 7" id="KW-0732">Signal</keyword>
<dbReference type="InterPro" id="IPR006059">
    <property type="entry name" value="SBP"/>
</dbReference>
<dbReference type="RefSeq" id="WP_099478019.1">
    <property type="nucleotide sequence ID" value="NZ_CP016809.1"/>
</dbReference>
<dbReference type="InterPro" id="IPR050490">
    <property type="entry name" value="Bact_solute-bd_prot1"/>
</dbReference>
<evidence type="ECO:0000256" key="2">
    <source>
        <dbReference type="ARBA" id="ARBA00022729"/>
    </source>
</evidence>
<evidence type="ECO:0000256" key="1">
    <source>
        <dbReference type="ARBA" id="ARBA00022475"/>
    </source>
</evidence>
<keyword evidence="1" id="KW-1003">Cell membrane</keyword>
<feature type="chain" id="PRO_5038661452" evidence="7">
    <location>
        <begin position="21"/>
        <end position="536"/>
    </location>
</feature>
<keyword evidence="3" id="KW-0472">Membrane</keyword>
<dbReference type="PANTHER" id="PTHR43649:SF33">
    <property type="entry name" value="POLYGALACTURONAN_RHAMNOGALACTURONAN-BINDING PROTEIN YTCQ"/>
    <property type="match status" value="1"/>
</dbReference>
<dbReference type="Gene3D" id="3.40.190.10">
    <property type="entry name" value="Periplasmic binding protein-like II"/>
    <property type="match status" value="2"/>
</dbReference>
<keyword evidence="5" id="KW-0449">Lipoprotein</keyword>
<dbReference type="AlphaFoldDB" id="A0A1B2E1A1"/>
<dbReference type="SUPFAM" id="SSF53850">
    <property type="entry name" value="Periplasmic binding protein-like II"/>
    <property type="match status" value="1"/>
</dbReference>
<evidence type="ECO:0000256" key="4">
    <source>
        <dbReference type="ARBA" id="ARBA00023139"/>
    </source>
</evidence>
<feature type="region of interest" description="Disordered" evidence="6">
    <location>
        <begin position="28"/>
        <end position="50"/>
    </location>
</feature>
<sequence>MSKKMFSAALVLTLLISLLAACSGNGSGNNPPAAGSDGSPAPAGSGGGQAATADYGDTGGLALPLVDKPTTIKMLVVSDSTKLNEKWAVQELERRTGVKVNLEFYSTATFKEKLNFILASGDLPDIIHGPSLAELNDLGGKGAFAAINDYLDQLPNFKALYVDNPENNWVMKSYSDEKGNLYTWPTYGINREVNHGFLYRKDIFDKHNIPLWTNQDEFYQALKKLKELYPNSVPYSSKTQANIFRDWGHSWGLSGYPNNYDEETKQWEFSFTQPEFKEMLDFMKKLYNEGLLDPEFMTDTSANWTAKMTSNNSFVTYDWIGRLDMFATQAKDAIPDYDLRYGNPIGPSGKTLSLPTIATFGHAVAKNKNTEVSMKLLDYLTSPSGAELMTVGQEGVNYELDENGRPVYPELKDLELVDIKALEDKYGLWTQGFYVRTDSRSVYYNFTEKEQEAQDMMKDKKLALDPVLKFTDEETSTIAELTQALQKAGEEFSAKYVLTASHGQAEWDAWLQQAKKLGEDEFVGAYNAAQARYDAE</sequence>
<proteinExistence type="predicted"/>
<feature type="signal peptide" evidence="7">
    <location>
        <begin position="1"/>
        <end position="20"/>
    </location>
</feature>
<dbReference type="Pfam" id="PF01547">
    <property type="entry name" value="SBP_bac_1"/>
    <property type="match status" value="1"/>
</dbReference>
<dbReference type="PANTHER" id="PTHR43649">
    <property type="entry name" value="ARABINOSE-BINDING PROTEIN-RELATED"/>
    <property type="match status" value="1"/>
</dbReference>
<gene>
    <name evidence="8" type="ORF">BBD41_14775</name>
</gene>
<dbReference type="KEGG" id="pib:BBD41_14775"/>
<dbReference type="PROSITE" id="PS51257">
    <property type="entry name" value="PROKAR_LIPOPROTEIN"/>
    <property type="match status" value="1"/>
</dbReference>